<accession>A0ABQ6JKU3</accession>
<keyword evidence="1" id="KW-0472">Membrane</keyword>
<evidence type="ECO:0000313" key="2">
    <source>
        <dbReference type="EMBL" id="GMA88402.1"/>
    </source>
</evidence>
<evidence type="ECO:0000313" key="3">
    <source>
        <dbReference type="Proteomes" id="UP001157017"/>
    </source>
</evidence>
<keyword evidence="1" id="KW-0812">Transmembrane</keyword>
<evidence type="ECO:0000256" key="1">
    <source>
        <dbReference type="SAM" id="Phobius"/>
    </source>
</evidence>
<dbReference type="Proteomes" id="UP001157017">
    <property type="component" value="Unassembled WGS sequence"/>
</dbReference>
<protein>
    <submittedName>
        <fullName evidence="2">Uncharacterized protein</fullName>
    </submittedName>
</protein>
<feature type="transmembrane region" description="Helical" evidence="1">
    <location>
        <begin position="14"/>
        <end position="36"/>
    </location>
</feature>
<comment type="caution">
    <text evidence="2">The sequence shown here is derived from an EMBL/GenBank/DDBJ whole genome shotgun (WGS) entry which is preliminary data.</text>
</comment>
<sequence>MVDEVTDGLVGTRVLLVVLALIGAAMTVLHLASILLSRRLDRG</sequence>
<gene>
    <name evidence="2" type="ORF">GCM10025868_36520</name>
</gene>
<reference evidence="3" key="1">
    <citation type="journal article" date="2019" name="Int. J. Syst. Evol. Microbiol.">
        <title>The Global Catalogue of Microorganisms (GCM) 10K type strain sequencing project: providing services to taxonomists for standard genome sequencing and annotation.</title>
        <authorList>
            <consortium name="The Broad Institute Genomics Platform"/>
            <consortium name="The Broad Institute Genome Sequencing Center for Infectious Disease"/>
            <person name="Wu L."/>
            <person name="Ma J."/>
        </authorList>
    </citation>
    <scope>NUCLEOTIDE SEQUENCE [LARGE SCALE GENOMIC DNA]</scope>
    <source>
        <strain evidence="3">NBRC 108730</strain>
    </source>
</reference>
<proteinExistence type="predicted"/>
<name>A0ABQ6JKU3_9ACTN</name>
<dbReference type="EMBL" id="BSUZ01000001">
    <property type="protein sequence ID" value="GMA88402.1"/>
    <property type="molecule type" value="Genomic_DNA"/>
</dbReference>
<organism evidence="2 3">
    <name type="scientific">Angustibacter aerolatus</name>
    <dbReference type="NCBI Taxonomy" id="1162965"/>
    <lineage>
        <taxon>Bacteria</taxon>
        <taxon>Bacillati</taxon>
        <taxon>Actinomycetota</taxon>
        <taxon>Actinomycetes</taxon>
        <taxon>Kineosporiales</taxon>
        <taxon>Kineosporiaceae</taxon>
    </lineage>
</organism>
<keyword evidence="1" id="KW-1133">Transmembrane helix</keyword>
<keyword evidence="3" id="KW-1185">Reference proteome</keyword>